<dbReference type="InterPro" id="IPR050300">
    <property type="entry name" value="GDXG_lipolytic_enzyme"/>
</dbReference>
<keyword evidence="1" id="KW-0378">Hydrolase</keyword>
<comment type="caution">
    <text evidence="4">The sequence shown here is derived from an EMBL/GenBank/DDBJ whole genome shotgun (WGS) entry which is preliminary data.</text>
</comment>
<dbReference type="EMBL" id="BORW01000013">
    <property type="protein sequence ID" value="GIO68011.1"/>
    <property type="molecule type" value="Genomic_DNA"/>
</dbReference>
<protein>
    <recommendedName>
        <fullName evidence="3">Peptidase S9 prolyl oligopeptidase catalytic domain-containing protein</fullName>
    </recommendedName>
</protein>
<dbReference type="Proteomes" id="UP000680638">
    <property type="component" value="Unassembled WGS sequence"/>
</dbReference>
<name>A0ABQ4LZ52_9BACL</name>
<evidence type="ECO:0000313" key="5">
    <source>
        <dbReference type="Proteomes" id="UP000680638"/>
    </source>
</evidence>
<dbReference type="PANTHER" id="PTHR48081:SF6">
    <property type="entry name" value="PEPTIDASE S9 PROLYL OLIGOPEPTIDASE CATALYTIC DOMAIN-CONTAINING PROTEIN"/>
    <property type="match status" value="1"/>
</dbReference>
<dbReference type="RefSeq" id="WP_246536916.1">
    <property type="nucleotide sequence ID" value="NZ_BORW01000013.1"/>
</dbReference>
<accession>A0ABQ4LZ52</accession>
<evidence type="ECO:0000259" key="3">
    <source>
        <dbReference type="Pfam" id="PF00326"/>
    </source>
</evidence>
<dbReference type="Pfam" id="PF00326">
    <property type="entry name" value="Peptidase_S9"/>
    <property type="match status" value="1"/>
</dbReference>
<organism evidence="4 5">
    <name type="scientific">Paenibacillus cookii</name>
    <dbReference type="NCBI Taxonomy" id="157839"/>
    <lineage>
        <taxon>Bacteria</taxon>
        <taxon>Bacillati</taxon>
        <taxon>Bacillota</taxon>
        <taxon>Bacilli</taxon>
        <taxon>Bacillales</taxon>
        <taxon>Paenibacillaceae</taxon>
        <taxon>Paenibacillus</taxon>
    </lineage>
</organism>
<feature type="domain" description="Peptidase S9 prolyl oligopeptidase catalytic" evidence="3">
    <location>
        <begin position="85"/>
        <end position="246"/>
    </location>
</feature>
<sequence length="254" mass="28299">MLHIRRHLEGAPETQASPGSSLWLYPAENDSGRELPFMLVLPGGGYQHLAPHEGEPIAKWFNALGMHAGVLHYQLEPLDPEALIRDVADAIAWARTGDKAFRVNPNRIGMIGFSAGGHLASITATTASSKPDLLILSYPVITFEELYTHQGSRERFLRQRLSPEDIQRYSSDRRVTADTPPTFLWTTANDAAVPVENSLRFAAALSKAGVPFELHVFEDGRHGLGLSDANPSCRQWLECLKTWLRQHHFVKEET</sequence>
<keyword evidence="5" id="KW-1185">Reference proteome</keyword>
<gene>
    <name evidence="4" type="ORF">J21TS3_28320</name>
</gene>
<reference evidence="4 5" key="1">
    <citation type="submission" date="2021-03" db="EMBL/GenBank/DDBJ databases">
        <title>Antimicrobial resistance genes in bacteria isolated from Japanese honey, and their potential for conferring macrolide and lincosamide resistance in the American foulbrood pathogen Paenibacillus larvae.</title>
        <authorList>
            <person name="Okamoto M."/>
            <person name="Kumagai M."/>
            <person name="Kanamori H."/>
            <person name="Takamatsu D."/>
        </authorList>
    </citation>
    <scope>NUCLEOTIDE SEQUENCE [LARGE SCALE GENOMIC DNA]</scope>
    <source>
        <strain evidence="4 5">J21TS3</strain>
    </source>
</reference>
<dbReference type="InterPro" id="IPR001375">
    <property type="entry name" value="Peptidase_S9_cat"/>
</dbReference>
<proteinExistence type="predicted"/>
<evidence type="ECO:0000313" key="4">
    <source>
        <dbReference type="EMBL" id="GIO68011.1"/>
    </source>
</evidence>
<feature type="region of interest" description="Disordered" evidence="2">
    <location>
        <begin position="1"/>
        <end position="22"/>
    </location>
</feature>
<dbReference type="PANTHER" id="PTHR48081">
    <property type="entry name" value="AB HYDROLASE SUPERFAMILY PROTEIN C4A8.06C"/>
    <property type="match status" value="1"/>
</dbReference>
<dbReference type="Gene3D" id="3.40.50.1820">
    <property type="entry name" value="alpha/beta hydrolase"/>
    <property type="match status" value="1"/>
</dbReference>
<evidence type="ECO:0000256" key="1">
    <source>
        <dbReference type="ARBA" id="ARBA00022801"/>
    </source>
</evidence>
<dbReference type="SUPFAM" id="SSF53474">
    <property type="entry name" value="alpha/beta-Hydrolases"/>
    <property type="match status" value="1"/>
</dbReference>
<evidence type="ECO:0000256" key="2">
    <source>
        <dbReference type="SAM" id="MobiDB-lite"/>
    </source>
</evidence>
<dbReference type="InterPro" id="IPR029058">
    <property type="entry name" value="AB_hydrolase_fold"/>
</dbReference>